<evidence type="ECO:0000313" key="3">
    <source>
        <dbReference type="EMBL" id="MCA9754632.1"/>
    </source>
</evidence>
<evidence type="ECO:0000256" key="1">
    <source>
        <dbReference type="SAM" id="Phobius"/>
    </source>
</evidence>
<dbReference type="InterPro" id="IPR027383">
    <property type="entry name" value="Znf_put"/>
</dbReference>
<keyword evidence="1" id="KW-0812">Transmembrane</keyword>
<evidence type="ECO:0000259" key="2">
    <source>
        <dbReference type="Pfam" id="PF13490"/>
    </source>
</evidence>
<protein>
    <submittedName>
        <fullName evidence="3">Zf-HC2 domain-containing protein</fullName>
    </submittedName>
</protein>
<dbReference type="Gene3D" id="1.10.10.1320">
    <property type="entry name" value="Anti-sigma factor, zinc-finger domain"/>
    <property type="match status" value="1"/>
</dbReference>
<comment type="caution">
    <text evidence="3">The sequence shown here is derived from an EMBL/GenBank/DDBJ whole genome shotgun (WGS) entry which is preliminary data.</text>
</comment>
<gene>
    <name evidence="3" type="ORF">KDA27_02430</name>
</gene>
<dbReference type="EMBL" id="JAGQHS010000007">
    <property type="protein sequence ID" value="MCA9754632.1"/>
    <property type="molecule type" value="Genomic_DNA"/>
</dbReference>
<reference evidence="3" key="2">
    <citation type="journal article" date="2021" name="Microbiome">
        <title>Successional dynamics and alternative stable states in a saline activated sludge microbial community over 9 years.</title>
        <authorList>
            <person name="Wang Y."/>
            <person name="Ye J."/>
            <person name="Ju F."/>
            <person name="Liu L."/>
            <person name="Boyd J.A."/>
            <person name="Deng Y."/>
            <person name="Parks D.H."/>
            <person name="Jiang X."/>
            <person name="Yin X."/>
            <person name="Woodcroft B.J."/>
            <person name="Tyson G.W."/>
            <person name="Hugenholtz P."/>
            <person name="Polz M.F."/>
            <person name="Zhang T."/>
        </authorList>
    </citation>
    <scope>NUCLEOTIDE SEQUENCE</scope>
    <source>
        <strain evidence="3">HKST-UBA02</strain>
    </source>
</reference>
<accession>A0A956N9G9</accession>
<reference evidence="3" key="1">
    <citation type="submission" date="2020-04" db="EMBL/GenBank/DDBJ databases">
        <authorList>
            <person name="Zhang T."/>
        </authorList>
    </citation>
    <scope>NUCLEOTIDE SEQUENCE</scope>
    <source>
        <strain evidence="3">HKST-UBA02</strain>
    </source>
</reference>
<organism evidence="3 4">
    <name type="scientific">Eiseniibacteriota bacterium</name>
    <dbReference type="NCBI Taxonomy" id="2212470"/>
    <lineage>
        <taxon>Bacteria</taxon>
        <taxon>Candidatus Eiseniibacteriota</taxon>
    </lineage>
</organism>
<proteinExistence type="predicted"/>
<dbReference type="Pfam" id="PF13490">
    <property type="entry name" value="zf-HC2"/>
    <property type="match status" value="1"/>
</dbReference>
<sequence length="147" mass="17006">MSRDWNELISAYLDGELDPAEREEFEQRLESGDVSRTEFEEMKAMRGLTGSVQLRAFPDHEWDRYWAKTYNRMERNLGWIFLSLGAIVLVSAGLYELLRELVLDGASPWWLRAATGSAALGMGVLFVSVLRERLFVRKTDPYRGIER</sequence>
<feature type="transmembrane region" description="Helical" evidence="1">
    <location>
        <begin position="109"/>
        <end position="130"/>
    </location>
</feature>
<feature type="domain" description="Putative zinc-finger" evidence="2">
    <location>
        <begin position="3"/>
        <end position="27"/>
    </location>
</feature>
<dbReference type="InterPro" id="IPR041916">
    <property type="entry name" value="Anti_sigma_zinc_sf"/>
</dbReference>
<feature type="transmembrane region" description="Helical" evidence="1">
    <location>
        <begin position="77"/>
        <end position="97"/>
    </location>
</feature>
<dbReference type="Proteomes" id="UP000739538">
    <property type="component" value="Unassembled WGS sequence"/>
</dbReference>
<name>A0A956N9G9_UNCEI</name>
<keyword evidence="1" id="KW-1133">Transmembrane helix</keyword>
<keyword evidence="1" id="KW-0472">Membrane</keyword>
<dbReference type="AlphaFoldDB" id="A0A956N9G9"/>
<evidence type="ECO:0000313" key="4">
    <source>
        <dbReference type="Proteomes" id="UP000739538"/>
    </source>
</evidence>